<accession>A0A9X8ZCG7</accession>
<evidence type="ECO:0000313" key="1">
    <source>
        <dbReference type="EMBL" id="TKH03475.1"/>
    </source>
</evidence>
<dbReference type="EMBL" id="SZNT01000696">
    <property type="protein sequence ID" value="TKH03475.1"/>
    <property type="molecule type" value="Genomic_DNA"/>
</dbReference>
<protein>
    <submittedName>
        <fullName evidence="1">Uncharacterized protein</fullName>
    </submittedName>
</protein>
<sequence>MESFYFNLMEDCHKLENISVLIESLMESLSFKSTNINESVPYFLLCPFCKSEGIMTTQKGITPIYCYECGETSPFNKLNRTLEKVKKLKELSRHNEDEIVYILREQMVVILATSIEVFLRDIYSTMYNLIYIKRNSTLIKKFMSEVKNDFINMGKIKKRFNELEISFSSNIDDKILKEINLLLLKRNVVVHNAGIVDKSFLSSSG</sequence>
<reference evidence="1 2" key="1">
    <citation type="journal article" date="2019" name="Environ. Microbiol.">
        <title>An active ?-lactamase is a part of an orchestrated cell wall stress resistance network of Bacillus subtilis and related rhizosphere species.</title>
        <authorList>
            <person name="Bucher T."/>
            <person name="Keren-Paz A."/>
            <person name="Hausser J."/>
            <person name="Olender T."/>
            <person name="Cytryn E."/>
            <person name="Kolodkin-Gal I."/>
        </authorList>
    </citation>
    <scope>NUCLEOTIDE SEQUENCE [LARGE SCALE GENOMIC DNA]</scope>
    <source>
        <strain evidence="1 2">I4</strain>
    </source>
</reference>
<dbReference type="AlphaFoldDB" id="A0A9X8ZCG7"/>
<dbReference type="Proteomes" id="UP000309170">
    <property type="component" value="Unassembled WGS sequence"/>
</dbReference>
<organism evidence="1 2">
    <name type="scientific">Peribacillus simplex</name>
    <dbReference type="NCBI Taxonomy" id="1478"/>
    <lineage>
        <taxon>Bacteria</taxon>
        <taxon>Bacillati</taxon>
        <taxon>Bacillota</taxon>
        <taxon>Bacilli</taxon>
        <taxon>Bacillales</taxon>
        <taxon>Bacillaceae</taxon>
        <taxon>Peribacillus</taxon>
    </lineage>
</organism>
<evidence type="ECO:0000313" key="2">
    <source>
        <dbReference type="Proteomes" id="UP000309170"/>
    </source>
</evidence>
<name>A0A9X8ZCG7_9BACI</name>
<comment type="caution">
    <text evidence="1">The sequence shown here is derived from an EMBL/GenBank/DDBJ whole genome shotgun (WGS) entry which is preliminary data.</text>
</comment>
<feature type="non-terminal residue" evidence="1">
    <location>
        <position position="205"/>
    </location>
</feature>
<proteinExistence type="predicted"/>
<dbReference type="RefSeq" id="WP_137024746.1">
    <property type="nucleotide sequence ID" value="NZ_SZNT01000696.1"/>
</dbReference>
<gene>
    <name evidence="1" type="ORF">FC678_25120</name>
</gene>